<feature type="domain" description="Rhamnogalacturonase A/B/Epimerase-like pectate lyase" evidence="4">
    <location>
        <begin position="71"/>
        <end position="185"/>
    </location>
</feature>
<dbReference type="EMBL" id="CP000282">
    <property type="protein sequence ID" value="ABD83117.1"/>
    <property type="molecule type" value="Genomic_DNA"/>
</dbReference>
<sequence length="582" mass="63666">MRLLNNKTLRAISVLCSLTFVPCAIAEVAPLWLQFEAAKANGDEPTLPDFSYAGYDYSESELPDISSWAVFNVTDYGAIANDENYDDQAIQLAIDAAQNAGGGVVMFPAGRFLVSPNETVGENIFIRASNIVLKGAGAGDNGTEIFKVNKKVNNGEYIFEVSPTSTGESVITTVVANAQRESFEIVVADASQLSVGQRILLRADSVELAQSYYSPLTIRSEWTRLLNDGFNLREIHSIAAINGNTVRLREPLHISLTIGSTPIQVRSYNMINNIGIEDIRFKGNWDSYPEDFDHHKDDIHDYAWNALRLDNVENGWIQNVEFKDWNQGIYIDGSAALTLRNITFTGKKGHMSIHTRRSYGVLIKDSADHAGHHHGPGVGYWGCGTVYLRYQMLAGQNIDSHSGSPYATLFDNVTNGHLSNNGGPHESYPHHGKHLVAWNMTLEGGPDSYNFWSASRNGHTFAMPYFIGLQGKSVTFTEGTYSANELLGQMAEPASLFEAQLALRLGSTAPEQPEETEEPEQEPEGETGGEQQPTEETPTPQPNQPNASNTSGGGAIGGLLLTLLMVLAATTKINYITRRTGN</sequence>
<evidence type="ECO:0008006" key="8">
    <source>
        <dbReference type="Google" id="ProtNLM"/>
    </source>
</evidence>
<feature type="signal peptide" evidence="3">
    <location>
        <begin position="1"/>
        <end position="26"/>
    </location>
</feature>
<evidence type="ECO:0000313" key="7">
    <source>
        <dbReference type="Proteomes" id="UP000001947"/>
    </source>
</evidence>
<dbReference type="RefSeq" id="WP_011470332.1">
    <property type="nucleotide sequence ID" value="NC_007912.1"/>
</dbReference>
<dbReference type="OrthoDB" id="188639at2"/>
<reference evidence="6 7" key="1">
    <citation type="journal article" date="2008" name="PLoS Genet.">
        <title>Complete genome sequence of the complex carbohydrate-degrading marine bacterium, Saccharophagus degradans strain 2-40 T.</title>
        <authorList>
            <person name="Weiner R.M."/>
            <person name="Taylor L.E.II."/>
            <person name="Henrissat B."/>
            <person name="Hauser L."/>
            <person name="Land M."/>
            <person name="Coutinho P.M."/>
            <person name="Rancurel C."/>
            <person name="Saunders E.H."/>
            <person name="Longmire A.G."/>
            <person name="Zhang H."/>
            <person name="Bayer E.A."/>
            <person name="Gilbert H.J."/>
            <person name="Larimer F."/>
            <person name="Zhulin I.B."/>
            <person name="Ekborg N.A."/>
            <person name="Lamed R."/>
            <person name="Richardson P.M."/>
            <person name="Borovok I."/>
            <person name="Hutcheson S."/>
        </authorList>
    </citation>
    <scope>NUCLEOTIDE SEQUENCE [LARGE SCALE GENOMIC DNA]</scope>
    <source>
        <strain evidence="7">2-40 / ATCC 43961 / DSM 17024</strain>
    </source>
</reference>
<dbReference type="Pfam" id="PF16315">
    <property type="entry name" value="DUF4955"/>
    <property type="match status" value="1"/>
</dbReference>
<organism evidence="6 7">
    <name type="scientific">Saccharophagus degradans (strain 2-40 / ATCC 43961 / DSM 17024)</name>
    <dbReference type="NCBI Taxonomy" id="203122"/>
    <lineage>
        <taxon>Bacteria</taxon>
        <taxon>Pseudomonadati</taxon>
        <taxon>Pseudomonadota</taxon>
        <taxon>Gammaproteobacteria</taxon>
        <taxon>Cellvibrionales</taxon>
        <taxon>Cellvibrionaceae</taxon>
        <taxon>Saccharophagus</taxon>
    </lineage>
</organism>
<gene>
    <name evidence="6" type="ordered locus">Sde_3862</name>
</gene>
<keyword evidence="3" id="KW-0732">Signal</keyword>
<keyword evidence="2" id="KW-1133">Transmembrane helix</keyword>
<proteinExistence type="predicted"/>
<feature type="chain" id="PRO_5004199550" description="Pectate lyase superfamily protein domain-containing protein" evidence="3">
    <location>
        <begin position="27"/>
        <end position="582"/>
    </location>
</feature>
<dbReference type="SUPFAM" id="SSF51126">
    <property type="entry name" value="Pectin lyase-like"/>
    <property type="match status" value="1"/>
</dbReference>
<keyword evidence="7" id="KW-1185">Reference proteome</keyword>
<evidence type="ECO:0000259" key="4">
    <source>
        <dbReference type="Pfam" id="PF12708"/>
    </source>
</evidence>
<feature type="compositionally biased region" description="Acidic residues" evidence="1">
    <location>
        <begin position="512"/>
        <end position="527"/>
    </location>
</feature>
<dbReference type="KEGG" id="sde:Sde_3862"/>
<evidence type="ECO:0000259" key="5">
    <source>
        <dbReference type="Pfam" id="PF16315"/>
    </source>
</evidence>
<dbReference type="GeneID" id="98615460"/>
<dbReference type="InterPro" id="IPR024535">
    <property type="entry name" value="RHGA/B-epi-like_pectate_lyase"/>
</dbReference>
<dbReference type="STRING" id="203122.Sde_3862"/>
<evidence type="ECO:0000256" key="3">
    <source>
        <dbReference type="SAM" id="SignalP"/>
    </source>
</evidence>
<dbReference type="AlphaFoldDB" id="Q21DW2"/>
<dbReference type="Proteomes" id="UP000001947">
    <property type="component" value="Chromosome"/>
</dbReference>
<keyword evidence="2" id="KW-0812">Transmembrane</keyword>
<feature type="compositionally biased region" description="Low complexity" evidence="1">
    <location>
        <begin position="529"/>
        <end position="538"/>
    </location>
</feature>
<protein>
    <recommendedName>
        <fullName evidence="8">Pectate lyase superfamily protein domain-containing protein</fullName>
    </recommendedName>
</protein>
<dbReference type="HOGENOM" id="CLU_019301_0_0_6"/>
<feature type="domain" description="DUF4955" evidence="5">
    <location>
        <begin position="371"/>
        <end position="507"/>
    </location>
</feature>
<dbReference type="Pfam" id="PF12708">
    <property type="entry name" value="Pect-lyase_RHGA_epim"/>
    <property type="match status" value="1"/>
</dbReference>
<dbReference type="eggNOG" id="COG5434">
    <property type="taxonomic scope" value="Bacteria"/>
</dbReference>
<evidence type="ECO:0000256" key="2">
    <source>
        <dbReference type="SAM" id="Phobius"/>
    </source>
</evidence>
<accession>Q21DW2</accession>
<dbReference type="Gene3D" id="2.160.20.10">
    <property type="entry name" value="Single-stranded right-handed beta-helix, Pectin lyase-like"/>
    <property type="match status" value="2"/>
</dbReference>
<keyword evidence="2" id="KW-0472">Membrane</keyword>
<evidence type="ECO:0000313" key="6">
    <source>
        <dbReference type="EMBL" id="ABD83117.1"/>
    </source>
</evidence>
<dbReference type="InterPro" id="IPR032532">
    <property type="entry name" value="DUF4955"/>
</dbReference>
<name>Q21DW2_SACD2</name>
<dbReference type="InterPro" id="IPR012334">
    <property type="entry name" value="Pectin_lyas_fold"/>
</dbReference>
<feature type="region of interest" description="Disordered" evidence="1">
    <location>
        <begin position="509"/>
        <end position="552"/>
    </location>
</feature>
<dbReference type="InterPro" id="IPR011050">
    <property type="entry name" value="Pectin_lyase_fold/virulence"/>
</dbReference>
<feature type="transmembrane region" description="Helical" evidence="2">
    <location>
        <begin position="551"/>
        <end position="569"/>
    </location>
</feature>
<evidence type="ECO:0000256" key="1">
    <source>
        <dbReference type="SAM" id="MobiDB-lite"/>
    </source>
</evidence>